<dbReference type="InterPro" id="IPR011249">
    <property type="entry name" value="Metalloenz_LuxS/M16"/>
</dbReference>
<protein>
    <submittedName>
        <fullName evidence="5">Insulinase family protein</fullName>
    </submittedName>
</protein>
<dbReference type="SUPFAM" id="SSF63411">
    <property type="entry name" value="LuxS/MPP-like metallohydrolase"/>
    <property type="match status" value="2"/>
</dbReference>
<dbReference type="InterPro" id="IPR011765">
    <property type="entry name" value="Pept_M16_N"/>
</dbReference>
<dbReference type="EMBL" id="JAMPKX010000009">
    <property type="protein sequence ID" value="MEP0948903.1"/>
    <property type="molecule type" value="Genomic_DNA"/>
</dbReference>
<comment type="similarity">
    <text evidence="1 2">Belongs to the peptidase M16 family.</text>
</comment>
<dbReference type="InterPro" id="IPR007863">
    <property type="entry name" value="Peptidase_M16_C"/>
</dbReference>
<comment type="caution">
    <text evidence="5">The sequence shown here is derived from an EMBL/GenBank/DDBJ whole genome shotgun (WGS) entry which is preliminary data.</text>
</comment>
<sequence>MALLSATADLPSRLVSPTIRRLPNGLTVIAEQMPLEVVNLSLWLRVGSAVESDAINGMAHFLEHMIFKGTQQLRCGEFERQVEERGALTNAATSQDYTKYYITTAPQDFAALAPLQIQMVMAPRLSDHDFERERPVILEEIRRADDNPRRRTYSRTMELVFDRLPYRRPVLGPTTVVEGLTPAQMREFHSTWYQPQSMTAVAVGNLPVETLIATVAEGFEQAMAQRPTPPDTASTIERFKPLLPDDLEPPFTTVRRATHADPAMAQARLVMAWRVPGVTHLEDTYGLDILASILGRGLTSRLVRDLREERKLVTSISCTNMTMAHQGAFMVSAQLPAEDLDQVEGAIAQHIATVMEEPVSPTELSRVQTQVANRFIFANETPSDRAGLYGYYQTLTGDITEGLNYPAYIQNLGVKDVLQSAQRYLSSEAYGVVALQPAA</sequence>
<gene>
    <name evidence="5" type="ORF">NC992_18620</name>
</gene>
<accession>A0ABV0KAC7</accession>
<dbReference type="PROSITE" id="PS00143">
    <property type="entry name" value="INSULINASE"/>
    <property type="match status" value="1"/>
</dbReference>
<evidence type="ECO:0000313" key="5">
    <source>
        <dbReference type="EMBL" id="MEP0948903.1"/>
    </source>
</evidence>
<organism evidence="5 6">
    <name type="scientific">Leptolyngbya subtilissima DQ-A4</name>
    <dbReference type="NCBI Taxonomy" id="2933933"/>
    <lineage>
        <taxon>Bacteria</taxon>
        <taxon>Bacillati</taxon>
        <taxon>Cyanobacteriota</taxon>
        <taxon>Cyanophyceae</taxon>
        <taxon>Leptolyngbyales</taxon>
        <taxon>Leptolyngbyaceae</taxon>
        <taxon>Leptolyngbya group</taxon>
        <taxon>Leptolyngbya</taxon>
    </lineage>
</organism>
<feature type="domain" description="Peptidase M16 N-terminal" evidence="3">
    <location>
        <begin position="29"/>
        <end position="173"/>
    </location>
</feature>
<name>A0ABV0KAC7_9CYAN</name>
<dbReference type="Gene3D" id="3.30.830.10">
    <property type="entry name" value="Metalloenzyme, LuxS/M16 peptidase-like"/>
    <property type="match status" value="2"/>
</dbReference>
<reference evidence="5 6" key="1">
    <citation type="submission" date="2022-04" db="EMBL/GenBank/DDBJ databases">
        <title>Positive selection, recombination, and allopatry shape intraspecific diversity of widespread and dominant cyanobacteria.</title>
        <authorList>
            <person name="Wei J."/>
            <person name="Shu W."/>
            <person name="Hu C."/>
        </authorList>
    </citation>
    <scope>NUCLEOTIDE SEQUENCE [LARGE SCALE GENOMIC DNA]</scope>
    <source>
        <strain evidence="5 6">DQ-A4</strain>
    </source>
</reference>
<evidence type="ECO:0000256" key="1">
    <source>
        <dbReference type="ARBA" id="ARBA00007261"/>
    </source>
</evidence>
<evidence type="ECO:0000256" key="2">
    <source>
        <dbReference type="RuleBase" id="RU004447"/>
    </source>
</evidence>
<evidence type="ECO:0000259" key="3">
    <source>
        <dbReference type="Pfam" id="PF00675"/>
    </source>
</evidence>
<proteinExistence type="inferred from homology"/>
<dbReference type="Proteomes" id="UP001482513">
    <property type="component" value="Unassembled WGS sequence"/>
</dbReference>
<feature type="domain" description="Peptidase M16 C-terminal" evidence="4">
    <location>
        <begin position="180"/>
        <end position="370"/>
    </location>
</feature>
<evidence type="ECO:0000259" key="4">
    <source>
        <dbReference type="Pfam" id="PF05193"/>
    </source>
</evidence>
<dbReference type="InterPro" id="IPR050361">
    <property type="entry name" value="MPP/UQCRC_Complex"/>
</dbReference>
<keyword evidence="6" id="KW-1185">Reference proteome</keyword>
<dbReference type="PANTHER" id="PTHR11851">
    <property type="entry name" value="METALLOPROTEASE"/>
    <property type="match status" value="1"/>
</dbReference>
<dbReference type="InterPro" id="IPR001431">
    <property type="entry name" value="Pept_M16_Zn_BS"/>
</dbReference>
<evidence type="ECO:0000313" key="6">
    <source>
        <dbReference type="Proteomes" id="UP001482513"/>
    </source>
</evidence>
<dbReference type="PANTHER" id="PTHR11851:SF49">
    <property type="entry name" value="MITOCHONDRIAL-PROCESSING PEPTIDASE SUBUNIT ALPHA"/>
    <property type="match status" value="1"/>
</dbReference>
<dbReference type="Pfam" id="PF00675">
    <property type="entry name" value="Peptidase_M16"/>
    <property type="match status" value="1"/>
</dbReference>
<dbReference type="Pfam" id="PF05193">
    <property type="entry name" value="Peptidase_M16_C"/>
    <property type="match status" value="1"/>
</dbReference>